<proteinExistence type="inferred from homology"/>
<dbReference type="InterPro" id="IPR002634">
    <property type="entry name" value="BolA"/>
</dbReference>
<sequence>MTMRQIITEKLTRTFSPETLEVIDESERHRGHGGWREGGETHFRVRIVAEAFAGKSRLDRHRAINACLDDELKGGVHALAVEARAPGEADPRQASVSPPKD</sequence>
<dbReference type="InterPro" id="IPR036065">
    <property type="entry name" value="BolA-like_sf"/>
</dbReference>
<dbReference type="Proteomes" id="UP000541109">
    <property type="component" value="Unassembled WGS sequence"/>
</dbReference>
<dbReference type="GO" id="GO:0016226">
    <property type="term" value="P:iron-sulfur cluster assembly"/>
    <property type="evidence" value="ECO:0007669"/>
    <property type="project" value="TreeGrafter"/>
</dbReference>
<dbReference type="AlphaFoldDB" id="A0A839AJ84"/>
<dbReference type="SUPFAM" id="SSF82657">
    <property type="entry name" value="BolA-like"/>
    <property type="match status" value="1"/>
</dbReference>
<dbReference type="Gene3D" id="3.30.300.90">
    <property type="entry name" value="BolA-like"/>
    <property type="match status" value="1"/>
</dbReference>
<dbReference type="Pfam" id="PF01722">
    <property type="entry name" value="BolA"/>
    <property type="match status" value="1"/>
</dbReference>
<name>A0A839AJ84_9HYPH</name>
<comment type="caution">
    <text evidence="2">The sequence shown here is derived from an EMBL/GenBank/DDBJ whole genome shotgun (WGS) entry which is preliminary data.</text>
</comment>
<evidence type="ECO:0000256" key="1">
    <source>
        <dbReference type="RuleBase" id="RU003860"/>
    </source>
</evidence>
<dbReference type="PANTHER" id="PTHR46230:SF7">
    <property type="entry name" value="BOLA-LIKE PROTEIN 1"/>
    <property type="match status" value="1"/>
</dbReference>
<reference evidence="2 3" key="1">
    <citation type="submission" date="2020-07" db="EMBL/GenBank/DDBJ databases">
        <title>Stappia sp., F7233, whole genome shotgun sequencing project.</title>
        <authorList>
            <person name="Jiang S."/>
            <person name="Liu Z.W."/>
            <person name="Du Z.J."/>
        </authorList>
    </citation>
    <scope>NUCLEOTIDE SEQUENCE [LARGE SCALE GENOMIC DNA]</scope>
    <source>
        <strain evidence="2 3">F7233</strain>
    </source>
</reference>
<dbReference type="PIRSF" id="PIRSF003113">
    <property type="entry name" value="BolA"/>
    <property type="match status" value="1"/>
</dbReference>
<dbReference type="EMBL" id="JACFXV010000064">
    <property type="protein sequence ID" value="MBA5778972.1"/>
    <property type="molecule type" value="Genomic_DNA"/>
</dbReference>
<gene>
    <name evidence="2" type="ORF">H2509_17735</name>
</gene>
<dbReference type="RefSeq" id="WP_182167787.1">
    <property type="nucleotide sequence ID" value="NZ_JACFXV010000064.1"/>
</dbReference>
<evidence type="ECO:0000313" key="2">
    <source>
        <dbReference type="EMBL" id="MBA5778972.1"/>
    </source>
</evidence>
<keyword evidence="3" id="KW-1185">Reference proteome</keyword>
<organism evidence="2 3">
    <name type="scientific">Stappia albiluteola</name>
    <dbReference type="NCBI Taxonomy" id="2758565"/>
    <lineage>
        <taxon>Bacteria</taxon>
        <taxon>Pseudomonadati</taxon>
        <taxon>Pseudomonadota</taxon>
        <taxon>Alphaproteobacteria</taxon>
        <taxon>Hyphomicrobiales</taxon>
        <taxon>Stappiaceae</taxon>
        <taxon>Stappia</taxon>
    </lineage>
</organism>
<protein>
    <submittedName>
        <fullName evidence="2">BolA family transcriptional regulator</fullName>
    </submittedName>
</protein>
<evidence type="ECO:0000313" key="3">
    <source>
        <dbReference type="Proteomes" id="UP000541109"/>
    </source>
</evidence>
<dbReference type="PANTHER" id="PTHR46230">
    <property type="match status" value="1"/>
</dbReference>
<accession>A0A839AJ84</accession>
<comment type="similarity">
    <text evidence="1">Belongs to the BolA/IbaG family.</text>
</comment>